<dbReference type="InterPro" id="IPR027417">
    <property type="entry name" value="P-loop_NTPase"/>
</dbReference>
<dbReference type="InterPro" id="IPR025669">
    <property type="entry name" value="AAA_dom"/>
</dbReference>
<name>A0AA41R2Z0_9BACT</name>
<evidence type="ECO:0000313" key="3">
    <source>
        <dbReference type="Proteomes" id="UP001165427"/>
    </source>
</evidence>
<organism evidence="2 3">
    <name type="scientific">Desulfatitalea alkaliphila</name>
    <dbReference type="NCBI Taxonomy" id="2929485"/>
    <lineage>
        <taxon>Bacteria</taxon>
        <taxon>Pseudomonadati</taxon>
        <taxon>Thermodesulfobacteriota</taxon>
        <taxon>Desulfobacteria</taxon>
        <taxon>Desulfobacterales</taxon>
        <taxon>Desulfosarcinaceae</taxon>
        <taxon>Desulfatitalea</taxon>
    </lineage>
</organism>
<feature type="domain" description="AAA" evidence="1">
    <location>
        <begin position="2"/>
        <end position="169"/>
    </location>
</feature>
<dbReference type="Gene3D" id="3.40.50.300">
    <property type="entry name" value="P-loop containing nucleotide triphosphate hydrolases"/>
    <property type="match status" value="1"/>
</dbReference>
<dbReference type="InterPro" id="IPR050678">
    <property type="entry name" value="DNA_Partitioning_ATPase"/>
</dbReference>
<sequence length="257" mass="28959">MAKGGVGKTTTAVNLAHDLALQGHRVLLVDCDTQGQVARFLGVTPPYGLYEFITGRDAQGNTVSKREAVHPARDNLWILDGGIKLVELKYWLGEQPRENRHALLRKALVPKGDALDYLIFDCAPGWDLLSVNILMAVDEVLCPVALQGPAIEGLKTFFQYLISAQKLNNPLGLKYILPTLFDRRTRQSYDLYKKLKRLFTKQICHPIRLNVRLSEAPSAGQTIFEFDPRATGAQDYRKLTRRLIDDGIRAQQVPRFF</sequence>
<dbReference type="AlphaFoldDB" id="A0AA41R2Z0"/>
<evidence type="ECO:0000259" key="1">
    <source>
        <dbReference type="Pfam" id="PF13614"/>
    </source>
</evidence>
<accession>A0AA41R2Z0</accession>
<reference evidence="2" key="1">
    <citation type="submission" date="2022-04" db="EMBL/GenBank/DDBJ databases">
        <title>Desulfatitalea alkaliphila sp. nov., a novel anaerobic sulfate-reducing bacterium isolated from terrestrial mud volcano, Taman Peninsula, Russia.</title>
        <authorList>
            <person name="Khomyakova M.A."/>
            <person name="Merkel A.Y."/>
            <person name="Slobodkin A.I."/>
        </authorList>
    </citation>
    <scope>NUCLEOTIDE SEQUENCE</scope>
    <source>
        <strain evidence="2">M08but</strain>
    </source>
</reference>
<proteinExistence type="predicted"/>
<protein>
    <submittedName>
        <fullName evidence="2">ParA family protein</fullName>
    </submittedName>
</protein>
<dbReference type="CDD" id="cd02042">
    <property type="entry name" value="ParAB_family"/>
    <property type="match status" value="1"/>
</dbReference>
<dbReference type="PANTHER" id="PTHR13696:SF52">
    <property type="entry name" value="PARA FAMILY PROTEIN CT_582"/>
    <property type="match status" value="1"/>
</dbReference>
<dbReference type="PANTHER" id="PTHR13696">
    <property type="entry name" value="P-LOOP CONTAINING NUCLEOSIDE TRIPHOSPHATE HYDROLASE"/>
    <property type="match status" value="1"/>
</dbReference>
<dbReference type="EMBL" id="JALJRB010000004">
    <property type="protein sequence ID" value="MCJ8499955.1"/>
    <property type="molecule type" value="Genomic_DNA"/>
</dbReference>
<gene>
    <name evidence="2" type="ORF">MRX98_05165</name>
</gene>
<comment type="caution">
    <text evidence="2">The sequence shown here is derived from an EMBL/GenBank/DDBJ whole genome shotgun (WGS) entry which is preliminary data.</text>
</comment>
<dbReference type="Proteomes" id="UP001165427">
    <property type="component" value="Unassembled WGS sequence"/>
</dbReference>
<dbReference type="Pfam" id="PF13614">
    <property type="entry name" value="AAA_31"/>
    <property type="match status" value="1"/>
</dbReference>
<dbReference type="SUPFAM" id="SSF52540">
    <property type="entry name" value="P-loop containing nucleoside triphosphate hydrolases"/>
    <property type="match status" value="1"/>
</dbReference>
<keyword evidence="3" id="KW-1185">Reference proteome</keyword>
<evidence type="ECO:0000313" key="2">
    <source>
        <dbReference type="EMBL" id="MCJ8499955.1"/>
    </source>
</evidence>